<evidence type="ECO:0000313" key="8">
    <source>
        <dbReference type="Proteomes" id="UP001470230"/>
    </source>
</evidence>
<dbReference type="PROSITE" id="PS00107">
    <property type="entry name" value="PROTEIN_KINASE_ATP"/>
    <property type="match status" value="1"/>
</dbReference>
<dbReference type="InterPro" id="IPR000719">
    <property type="entry name" value="Prot_kinase_dom"/>
</dbReference>
<keyword evidence="4" id="KW-0418">Kinase</keyword>
<feature type="compositionally biased region" description="Low complexity" evidence="5">
    <location>
        <begin position="388"/>
        <end position="403"/>
    </location>
</feature>
<dbReference type="InterPro" id="IPR053235">
    <property type="entry name" value="Ser_Thr_kinase"/>
</dbReference>
<evidence type="ECO:0000256" key="4">
    <source>
        <dbReference type="RuleBase" id="RU000304"/>
    </source>
</evidence>
<evidence type="ECO:0000256" key="3">
    <source>
        <dbReference type="PROSITE-ProRule" id="PRU10141"/>
    </source>
</evidence>
<dbReference type="PROSITE" id="PS50011">
    <property type="entry name" value="PROTEIN_KINASE_DOM"/>
    <property type="match status" value="1"/>
</dbReference>
<dbReference type="PANTHER" id="PTHR24361">
    <property type="entry name" value="MITOGEN-ACTIVATED KINASE KINASE KINASE"/>
    <property type="match status" value="1"/>
</dbReference>
<comment type="caution">
    <text evidence="7">The sequence shown here is derived from an EMBL/GenBank/DDBJ whole genome shotgun (WGS) entry which is preliminary data.</text>
</comment>
<dbReference type="InterPro" id="IPR008271">
    <property type="entry name" value="Ser/Thr_kinase_AS"/>
</dbReference>
<keyword evidence="1 3" id="KW-0547">Nucleotide-binding</keyword>
<keyword evidence="2 3" id="KW-0067">ATP-binding</keyword>
<keyword evidence="4" id="KW-0808">Transferase</keyword>
<proteinExistence type="inferred from homology"/>
<reference evidence="7 8" key="1">
    <citation type="submission" date="2024-04" db="EMBL/GenBank/DDBJ databases">
        <title>Tritrichomonas musculus Genome.</title>
        <authorList>
            <person name="Alves-Ferreira E."/>
            <person name="Grigg M."/>
            <person name="Lorenzi H."/>
            <person name="Galac M."/>
        </authorList>
    </citation>
    <scope>NUCLEOTIDE SEQUENCE [LARGE SCALE GENOMIC DNA]</scope>
    <source>
        <strain evidence="7 8">EAF2021</strain>
    </source>
</reference>
<name>A0ABR2KA60_9EUKA</name>
<feature type="binding site" evidence="3">
    <location>
        <position position="123"/>
    </location>
    <ligand>
        <name>ATP</name>
        <dbReference type="ChEBI" id="CHEBI:30616"/>
    </ligand>
</feature>
<organism evidence="7 8">
    <name type="scientific">Tritrichomonas musculus</name>
    <dbReference type="NCBI Taxonomy" id="1915356"/>
    <lineage>
        <taxon>Eukaryota</taxon>
        <taxon>Metamonada</taxon>
        <taxon>Parabasalia</taxon>
        <taxon>Tritrichomonadida</taxon>
        <taxon>Tritrichomonadidae</taxon>
        <taxon>Tritrichomonas</taxon>
    </lineage>
</organism>
<feature type="region of interest" description="Disordered" evidence="5">
    <location>
        <begin position="381"/>
        <end position="403"/>
    </location>
</feature>
<dbReference type="InterPro" id="IPR011009">
    <property type="entry name" value="Kinase-like_dom_sf"/>
</dbReference>
<dbReference type="PROSITE" id="PS00108">
    <property type="entry name" value="PROTEIN_KINASE_ST"/>
    <property type="match status" value="1"/>
</dbReference>
<feature type="region of interest" description="Disordered" evidence="5">
    <location>
        <begin position="15"/>
        <end position="47"/>
    </location>
</feature>
<protein>
    <recommendedName>
        <fullName evidence="6">Protein kinase domain-containing protein</fullName>
    </recommendedName>
</protein>
<feature type="compositionally biased region" description="Polar residues" evidence="5">
    <location>
        <begin position="31"/>
        <end position="40"/>
    </location>
</feature>
<evidence type="ECO:0000256" key="5">
    <source>
        <dbReference type="SAM" id="MobiDB-lite"/>
    </source>
</evidence>
<evidence type="ECO:0000313" key="7">
    <source>
        <dbReference type="EMBL" id="KAK8887802.1"/>
    </source>
</evidence>
<gene>
    <name evidence="7" type="ORF">M9Y10_038859</name>
</gene>
<dbReference type="SMART" id="SM00220">
    <property type="entry name" value="S_TKc"/>
    <property type="match status" value="1"/>
</dbReference>
<accession>A0ABR2KA60</accession>
<dbReference type="Proteomes" id="UP001470230">
    <property type="component" value="Unassembled WGS sequence"/>
</dbReference>
<sequence>MGSCCCITKQPILNENGDNNDEETNERGKNLGNNSKNPSRLSRRSKVSAQSFFSNNPYEYTDRFEEEDSDYIPPKYYSFKQFFDEEENRTLNGYCFIRLIGSGAMSSVYQVEELNTKDEYAAKVYNMNQLLKPTLGNEEAPIVGVQREIDLMNQMSSLYTLSIFDAFDDYDTSSRILIFPFAENGNVQSLLQQKLLKDDNIVVCFHQTAVALQYMHSLNIVHRDIKPENILCFNADYYVLSDYSVSSQLTDDNQLFEDTKGSPAFLSPEECSGDPFLPKPADVWAYGISLYSSLFGFLPFKLDEAENKSIANTVIIVTQMLETQKLTFPKKTANNNPIDKDIIALLKDVLNKDPKKRPSFEQIVKYKCFKKAWEIHEANIKEDQMIAEQDNQPDENPNNDPPG</sequence>
<feature type="domain" description="Protein kinase" evidence="6">
    <location>
        <begin position="94"/>
        <end position="369"/>
    </location>
</feature>
<dbReference type="EMBL" id="JAPFFF010000006">
    <property type="protein sequence ID" value="KAK8887802.1"/>
    <property type="molecule type" value="Genomic_DNA"/>
</dbReference>
<evidence type="ECO:0000259" key="6">
    <source>
        <dbReference type="PROSITE" id="PS50011"/>
    </source>
</evidence>
<dbReference type="PANTHER" id="PTHR24361:SF613">
    <property type="entry name" value="NUCLEAR RECEPTOR-BINDING PROTEIN-RELATED"/>
    <property type="match status" value="1"/>
</dbReference>
<evidence type="ECO:0000256" key="2">
    <source>
        <dbReference type="ARBA" id="ARBA00022840"/>
    </source>
</evidence>
<dbReference type="SUPFAM" id="SSF56112">
    <property type="entry name" value="Protein kinase-like (PK-like)"/>
    <property type="match status" value="1"/>
</dbReference>
<keyword evidence="8" id="KW-1185">Reference proteome</keyword>
<dbReference type="Gene3D" id="1.10.510.10">
    <property type="entry name" value="Transferase(Phosphotransferase) domain 1"/>
    <property type="match status" value="1"/>
</dbReference>
<dbReference type="InterPro" id="IPR017441">
    <property type="entry name" value="Protein_kinase_ATP_BS"/>
</dbReference>
<comment type="similarity">
    <text evidence="4">Belongs to the protein kinase superfamily.</text>
</comment>
<keyword evidence="4" id="KW-0723">Serine/threonine-protein kinase</keyword>
<evidence type="ECO:0000256" key="1">
    <source>
        <dbReference type="ARBA" id="ARBA00022741"/>
    </source>
</evidence>
<dbReference type="Pfam" id="PF00069">
    <property type="entry name" value="Pkinase"/>
    <property type="match status" value="1"/>
</dbReference>